<name>A0AAX2ENJ5_9ENTR</name>
<evidence type="ECO:0000313" key="4">
    <source>
        <dbReference type="Proteomes" id="UP000199173"/>
    </source>
</evidence>
<dbReference type="RefSeq" id="WP_071920731.1">
    <property type="nucleotide sequence ID" value="NZ_CP015113.1"/>
</dbReference>
<dbReference type="AlphaFoldDB" id="A0AAX2ENJ5"/>
<keyword evidence="3" id="KW-1185">Reference proteome</keyword>
<dbReference type="KEGG" id="krd:A3780_10240"/>
<accession>A0AAX2ENJ5</accession>
<sequence>MSRCQSRGHSWEMAPNEYDNVYHVYVHRVLWPVFHNRPDLARYQKAGVITYKTCTRKVACTLYGIFAAQRLY</sequence>
<proteinExistence type="predicted"/>
<gene>
    <name evidence="2" type="ORF">SAMN03159428_01308</name>
    <name evidence="1" type="ORF">SAMN03159514_01036</name>
</gene>
<dbReference type="EMBL" id="FOYJ01000002">
    <property type="protein sequence ID" value="SFR02782.1"/>
    <property type="molecule type" value="Genomic_DNA"/>
</dbReference>
<dbReference type="Proteomes" id="UP000199173">
    <property type="component" value="Unassembled WGS sequence"/>
</dbReference>
<reference evidence="3 4" key="1">
    <citation type="submission" date="2016-10" db="EMBL/GenBank/DDBJ databases">
        <authorList>
            <person name="Varghese N."/>
            <person name="Submissions S."/>
        </authorList>
    </citation>
    <scope>NUCLEOTIDE SEQUENCE [LARGE SCALE GENOMIC DNA]</scope>
    <source>
        <strain evidence="2 3">NFIX06</strain>
        <strain evidence="1 4">NFIX08</strain>
    </source>
</reference>
<evidence type="ECO:0000313" key="1">
    <source>
        <dbReference type="EMBL" id="SFR02782.1"/>
    </source>
</evidence>
<comment type="caution">
    <text evidence="1">The sequence shown here is derived from an EMBL/GenBank/DDBJ whole genome shotgun (WGS) entry which is preliminary data.</text>
</comment>
<dbReference type="Proteomes" id="UP000198760">
    <property type="component" value="Unassembled WGS sequence"/>
</dbReference>
<evidence type="ECO:0000313" key="2">
    <source>
        <dbReference type="EMBL" id="SFT60122.1"/>
    </source>
</evidence>
<dbReference type="Gene3D" id="3.40.50.2000">
    <property type="entry name" value="Glycogen Phosphorylase B"/>
    <property type="match status" value="1"/>
</dbReference>
<protein>
    <submittedName>
        <fullName evidence="1">Uncharacterized protein</fullName>
    </submittedName>
</protein>
<organism evidence="1 4">
    <name type="scientific">Kosakonia radicincitans</name>
    <dbReference type="NCBI Taxonomy" id="283686"/>
    <lineage>
        <taxon>Bacteria</taxon>
        <taxon>Pseudomonadati</taxon>
        <taxon>Pseudomonadota</taxon>
        <taxon>Gammaproteobacteria</taxon>
        <taxon>Enterobacterales</taxon>
        <taxon>Enterobacteriaceae</taxon>
        <taxon>Kosakonia</taxon>
    </lineage>
</organism>
<evidence type="ECO:0000313" key="3">
    <source>
        <dbReference type="Proteomes" id="UP000198760"/>
    </source>
</evidence>
<dbReference type="EMBL" id="FPAV01000002">
    <property type="protein sequence ID" value="SFT60122.1"/>
    <property type="molecule type" value="Genomic_DNA"/>
</dbReference>
<dbReference type="SUPFAM" id="SSF53756">
    <property type="entry name" value="UDP-Glycosyltransferase/glycogen phosphorylase"/>
    <property type="match status" value="1"/>
</dbReference>